<keyword evidence="1" id="KW-0472">Membrane</keyword>
<dbReference type="Pfam" id="PF04230">
    <property type="entry name" value="PS_pyruv_trans"/>
    <property type="match status" value="1"/>
</dbReference>
<name>A0A5M6A8D0_9BACE</name>
<dbReference type="EMBL" id="VVYW01000009">
    <property type="protein sequence ID" value="KAA5408700.1"/>
    <property type="molecule type" value="Genomic_DNA"/>
</dbReference>
<comment type="caution">
    <text evidence="3">The sequence shown here is derived from an EMBL/GenBank/DDBJ whole genome shotgun (WGS) entry which is preliminary data.</text>
</comment>
<gene>
    <name evidence="3" type="ORF">F2Y86_12945</name>
</gene>
<protein>
    <submittedName>
        <fullName evidence="3">Polysaccharide pyruvyl transferase family protein</fullName>
    </submittedName>
</protein>
<evidence type="ECO:0000256" key="1">
    <source>
        <dbReference type="SAM" id="Phobius"/>
    </source>
</evidence>
<evidence type="ECO:0000313" key="4">
    <source>
        <dbReference type="Proteomes" id="UP000325055"/>
    </source>
</evidence>
<keyword evidence="1" id="KW-1133">Transmembrane helix</keyword>
<proteinExistence type="predicted"/>
<feature type="domain" description="Polysaccharide pyruvyl transferase" evidence="2">
    <location>
        <begin position="13"/>
        <end position="309"/>
    </location>
</feature>
<dbReference type="InterPro" id="IPR007345">
    <property type="entry name" value="Polysacch_pyruvyl_Trfase"/>
</dbReference>
<evidence type="ECO:0000313" key="3">
    <source>
        <dbReference type="EMBL" id="KAA5408700.1"/>
    </source>
</evidence>
<reference evidence="3 4" key="1">
    <citation type="journal article" date="2019" name="Nat. Med.">
        <title>A library of human gut bacterial isolates paired with longitudinal multiomics data enables mechanistic microbiome research.</title>
        <authorList>
            <person name="Poyet M."/>
            <person name="Groussin M."/>
            <person name="Gibbons S.M."/>
            <person name="Avila-Pacheco J."/>
            <person name="Jiang X."/>
            <person name="Kearney S.M."/>
            <person name="Perrotta A.R."/>
            <person name="Berdy B."/>
            <person name="Zhao S."/>
            <person name="Lieberman T.D."/>
            <person name="Swanson P.K."/>
            <person name="Smith M."/>
            <person name="Roesemann S."/>
            <person name="Alexander J.E."/>
            <person name="Rich S.A."/>
            <person name="Livny J."/>
            <person name="Vlamakis H."/>
            <person name="Clish C."/>
            <person name="Bullock K."/>
            <person name="Deik A."/>
            <person name="Scott J."/>
            <person name="Pierce K.A."/>
            <person name="Xavier R.J."/>
            <person name="Alm E.J."/>
        </authorList>
    </citation>
    <scope>NUCLEOTIDE SEQUENCE [LARGE SCALE GENOMIC DNA]</scope>
    <source>
        <strain evidence="3 4">BIOML-A7</strain>
    </source>
</reference>
<feature type="transmembrane region" description="Helical" evidence="1">
    <location>
        <begin position="61"/>
        <end position="79"/>
    </location>
</feature>
<dbReference type="RefSeq" id="WP_149949843.1">
    <property type="nucleotide sequence ID" value="NZ_RCXI01000009.1"/>
</dbReference>
<organism evidence="3 4">
    <name type="scientific">Bacteroides cellulosilyticus</name>
    <dbReference type="NCBI Taxonomy" id="246787"/>
    <lineage>
        <taxon>Bacteria</taxon>
        <taxon>Pseudomonadati</taxon>
        <taxon>Bacteroidota</taxon>
        <taxon>Bacteroidia</taxon>
        <taxon>Bacteroidales</taxon>
        <taxon>Bacteroidaceae</taxon>
        <taxon>Bacteroides</taxon>
    </lineage>
</organism>
<dbReference type="AlphaFoldDB" id="A0A5M6A8D0"/>
<accession>A0A5M6A8D0</accession>
<keyword evidence="1" id="KW-0812">Transmembrane</keyword>
<evidence type="ECO:0000259" key="2">
    <source>
        <dbReference type="Pfam" id="PF04230"/>
    </source>
</evidence>
<sequence length="370" mass="43432">MRVGILTYHRAENYGALLQAYALKSFLENEGYCVSFVDYWPLYHEKYFDIISWETMKKKNFKGKIIYILYTLYSLSWLVKRKKKLRKFMSDFLSLSKAPRYREKDCCRHFDIVIYGSDQIWRKQKILGCLGYDTWYFGDSHIIASKKITYAASMGNIEANADELLLLKKYLNNFSDVSVREKNLYDFLFEKLNYESVQVLDPTFLIHREEWARLAQRSNCNVKGKYILFYNLLQTSESVAFAERVKNECGSPIIEIYKGRDWYHSGNRYLKTASVEDFLFLIQNAECVVSNSFHGVALSIIFEKMFYAVGMGLKSERVLTLLLSLGIEDRYVYANEQVDFNNVINYSSINSKLISLKRFSQSYLINALKD</sequence>
<keyword evidence="3" id="KW-0808">Transferase</keyword>
<dbReference type="Proteomes" id="UP000325055">
    <property type="component" value="Unassembled WGS sequence"/>
</dbReference>
<dbReference type="GO" id="GO:0016740">
    <property type="term" value="F:transferase activity"/>
    <property type="evidence" value="ECO:0007669"/>
    <property type="project" value="UniProtKB-KW"/>
</dbReference>